<feature type="region of interest" description="Disordered" evidence="1">
    <location>
        <begin position="1"/>
        <end position="21"/>
    </location>
</feature>
<proteinExistence type="predicted"/>
<evidence type="ECO:0000313" key="2">
    <source>
        <dbReference type="EMBL" id="KFB46114.1"/>
    </source>
</evidence>
<evidence type="ECO:0000313" key="4">
    <source>
        <dbReference type="Proteomes" id="UP000030765"/>
    </source>
</evidence>
<keyword evidence="4" id="KW-1185">Reference proteome</keyword>
<dbReference type="AlphaFoldDB" id="A0A084W7C0"/>
<reference evidence="3" key="2">
    <citation type="submission" date="2020-05" db="UniProtKB">
        <authorList>
            <consortium name="EnsemblMetazoa"/>
        </authorList>
    </citation>
    <scope>IDENTIFICATION</scope>
</reference>
<accession>A0A084W7C0</accession>
<evidence type="ECO:0000313" key="3">
    <source>
        <dbReference type="EnsemblMetazoa" id="ASIC014093-PA"/>
    </source>
</evidence>
<gene>
    <name evidence="2" type="ORF">ZHAS_00014093</name>
</gene>
<name>A0A084W7C0_ANOSI</name>
<reference evidence="2 4" key="1">
    <citation type="journal article" date="2014" name="BMC Genomics">
        <title>Genome sequence of Anopheles sinensis provides insight into genetics basis of mosquito competence for malaria parasites.</title>
        <authorList>
            <person name="Zhou D."/>
            <person name="Zhang D."/>
            <person name="Ding G."/>
            <person name="Shi L."/>
            <person name="Hou Q."/>
            <person name="Ye Y."/>
            <person name="Xu Y."/>
            <person name="Zhou H."/>
            <person name="Xiong C."/>
            <person name="Li S."/>
            <person name="Yu J."/>
            <person name="Hong S."/>
            <person name="Yu X."/>
            <person name="Zou P."/>
            <person name="Chen C."/>
            <person name="Chang X."/>
            <person name="Wang W."/>
            <person name="Lv Y."/>
            <person name="Sun Y."/>
            <person name="Ma L."/>
            <person name="Shen B."/>
            <person name="Zhu C."/>
        </authorList>
    </citation>
    <scope>NUCLEOTIDE SEQUENCE [LARGE SCALE GENOMIC DNA]</scope>
</reference>
<evidence type="ECO:0000256" key="1">
    <source>
        <dbReference type="SAM" id="MobiDB-lite"/>
    </source>
</evidence>
<dbReference type="EMBL" id="KE525314">
    <property type="protein sequence ID" value="KFB46114.1"/>
    <property type="molecule type" value="Genomic_DNA"/>
</dbReference>
<sequence>MRNGRLITGAAGSGNRPPPNKVSSVALRYATGQEFSGHQMRRLAAQLDISYRMPASHRIP</sequence>
<organism evidence="2">
    <name type="scientific">Anopheles sinensis</name>
    <name type="common">Mosquito</name>
    <dbReference type="NCBI Taxonomy" id="74873"/>
    <lineage>
        <taxon>Eukaryota</taxon>
        <taxon>Metazoa</taxon>
        <taxon>Ecdysozoa</taxon>
        <taxon>Arthropoda</taxon>
        <taxon>Hexapoda</taxon>
        <taxon>Insecta</taxon>
        <taxon>Pterygota</taxon>
        <taxon>Neoptera</taxon>
        <taxon>Endopterygota</taxon>
        <taxon>Diptera</taxon>
        <taxon>Nematocera</taxon>
        <taxon>Culicoidea</taxon>
        <taxon>Culicidae</taxon>
        <taxon>Anophelinae</taxon>
        <taxon>Anopheles</taxon>
    </lineage>
</organism>
<dbReference type="EMBL" id="ATLV01021201">
    <property type="status" value="NOT_ANNOTATED_CDS"/>
    <property type="molecule type" value="Genomic_DNA"/>
</dbReference>
<dbReference type="VEuPathDB" id="VectorBase:ASIC014093"/>
<protein>
    <submittedName>
        <fullName evidence="2 3">Uncharacterized protein</fullName>
    </submittedName>
</protein>
<dbReference type="Proteomes" id="UP000030765">
    <property type="component" value="Unassembled WGS sequence"/>
</dbReference>
<dbReference type="EnsemblMetazoa" id="ASIC014093-RA">
    <property type="protein sequence ID" value="ASIC014093-PA"/>
    <property type="gene ID" value="ASIC014093"/>
</dbReference>